<keyword evidence="3" id="KW-0378">Hydrolase</keyword>
<dbReference type="Pfam" id="PF02036">
    <property type="entry name" value="SCP2"/>
    <property type="match status" value="1"/>
</dbReference>
<dbReference type="PANTHER" id="PTHR46438:SF11">
    <property type="entry name" value="LIPASE-RELATED"/>
    <property type="match status" value="1"/>
</dbReference>
<dbReference type="RefSeq" id="WP_265384868.1">
    <property type="nucleotide sequence ID" value="NZ_CP110615.1"/>
</dbReference>
<accession>A0ABY6P5K1</accession>
<dbReference type="Pfam" id="PF00561">
    <property type="entry name" value="Abhydrolase_1"/>
    <property type="match status" value="1"/>
</dbReference>
<dbReference type="Gene3D" id="3.30.1050.10">
    <property type="entry name" value="SCP2 sterol-binding domain"/>
    <property type="match status" value="1"/>
</dbReference>
<evidence type="ECO:0000259" key="2">
    <source>
        <dbReference type="Pfam" id="PF02036"/>
    </source>
</evidence>
<dbReference type="PRINTS" id="PR00111">
    <property type="entry name" value="ABHYDROLASE"/>
</dbReference>
<dbReference type="EMBL" id="CP110615">
    <property type="protein sequence ID" value="UZJ26764.1"/>
    <property type="molecule type" value="Genomic_DNA"/>
</dbReference>
<dbReference type="SUPFAM" id="SSF53474">
    <property type="entry name" value="alpha/beta-Hydrolases"/>
    <property type="match status" value="1"/>
</dbReference>
<feature type="domain" description="AB hydrolase-1" evidence="1">
    <location>
        <begin position="142"/>
        <end position="382"/>
    </location>
</feature>
<dbReference type="InterPro" id="IPR000073">
    <property type="entry name" value="AB_hydrolase_1"/>
</dbReference>
<dbReference type="InterPro" id="IPR036527">
    <property type="entry name" value="SCP2_sterol-bd_dom_sf"/>
</dbReference>
<evidence type="ECO:0000259" key="1">
    <source>
        <dbReference type="Pfam" id="PF00561"/>
    </source>
</evidence>
<evidence type="ECO:0000313" key="3">
    <source>
        <dbReference type="EMBL" id="UZJ26764.1"/>
    </source>
</evidence>
<dbReference type="PANTHER" id="PTHR46438">
    <property type="entry name" value="ALPHA/BETA-HYDROLASES SUPERFAMILY PROTEIN"/>
    <property type="match status" value="1"/>
</dbReference>
<organism evidence="3 4">
    <name type="scientific">Rhodococcus antarcticus</name>
    <dbReference type="NCBI Taxonomy" id="2987751"/>
    <lineage>
        <taxon>Bacteria</taxon>
        <taxon>Bacillati</taxon>
        <taxon>Actinomycetota</taxon>
        <taxon>Actinomycetes</taxon>
        <taxon>Mycobacteriales</taxon>
        <taxon>Nocardiaceae</taxon>
        <taxon>Rhodococcus</taxon>
    </lineage>
</organism>
<protein>
    <submittedName>
        <fullName evidence="3">Alpha/beta fold hydrolase</fullName>
    </submittedName>
</protein>
<dbReference type="InterPro" id="IPR003033">
    <property type="entry name" value="SCP2_sterol-bd_dom"/>
</dbReference>
<dbReference type="Gene3D" id="3.40.50.1820">
    <property type="entry name" value="alpha/beta hydrolase"/>
    <property type="match status" value="1"/>
</dbReference>
<reference evidence="3" key="1">
    <citation type="submission" date="2022-10" db="EMBL/GenBank/DDBJ databases">
        <title>Rhodococcus sp.75.</title>
        <authorList>
            <person name="Sun M."/>
        </authorList>
    </citation>
    <scope>NUCLEOTIDE SEQUENCE</scope>
    <source>
        <strain evidence="3">75</strain>
    </source>
</reference>
<dbReference type="GO" id="GO:0016787">
    <property type="term" value="F:hydrolase activity"/>
    <property type="evidence" value="ECO:0007669"/>
    <property type="project" value="UniProtKB-KW"/>
</dbReference>
<name>A0ABY6P5K1_9NOCA</name>
<proteinExistence type="predicted"/>
<dbReference type="SUPFAM" id="SSF55718">
    <property type="entry name" value="SCP-like"/>
    <property type="match status" value="1"/>
</dbReference>
<dbReference type="InterPro" id="IPR029058">
    <property type="entry name" value="AB_hydrolase_fold"/>
</dbReference>
<sequence length="416" mass="44588">MRSTSRGTDPATLLAEHLPRDLSRTVLAGTRASLLLDVVGRGRWTVDVDHGAVTLTEGAAPHPTCSLRTDARTLEELLLGRRTGVDAFLAGDLVARGSLATVLQIGGSFAPDVPQPNRPVAREVSALGARTAYLEAGPGDGPPVVLLHGLGATNASMLPVLADLARDHHVFSPDTPGFGASEAPPWAYSADQLYRWLRSFLDAVDARGAIVIGNSLGGRLGLELALRDPEAVSKLVLLCAAPAFRRYRQLAPLAKVLPVGLARAPLGLPRPVVLRGLKRMFAVPDRVPQSWYDAAVDEYVNAMGHAGHRRAFISAALNIYTDEPFGEAGFWERLPEMTTPALFLWGSDDKLVPSSFARHVTEAVPDAESLIIPQCGHVPQFELPALTMALTRNFLHPGRHPRPAADVLASFEETTP</sequence>
<feature type="domain" description="SCP2" evidence="2">
    <location>
        <begin position="26"/>
        <end position="106"/>
    </location>
</feature>
<gene>
    <name evidence="3" type="ORF">RHODO2019_00630</name>
</gene>
<dbReference type="Proteomes" id="UP001164965">
    <property type="component" value="Chromosome"/>
</dbReference>
<evidence type="ECO:0000313" key="4">
    <source>
        <dbReference type="Proteomes" id="UP001164965"/>
    </source>
</evidence>
<keyword evidence="4" id="KW-1185">Reference proteome</keyword>